<dbReference type="EMBL" id="MPZS01000002">
    <property type="protein sequence ID" value="OOY11643.1"/>
    <property type="molecule type" value="Genomic_DNA"/>
</dbReference>
<keyword evidence="1" id="KW-0175">Coiled coil</keyword>
<name>A0ABX3MNH5_9RHOB</name>
<protein>
    <submittedName>
        <fullName evidence="3">Uncharacterized protein</fullName>
    </submittedName>
</protein>
<feature type="transmembrane region" description="Helical" evidence="2">
    <location>
        <begin position="6"/>
        <end position="25"/>
    </location>
</feature>
<dbReference type="Proteomes" id="UP000242224">
    <property type="component" value="Unassembled WGS sequence"/>
</dbReference>
<evidence type="ECO:0000256" key="2">
    <source>
        <dbReference type="SAM" id="Phobius"/>
    </source>
</evidence>
<reference evidence="3 4" key="1">
    <citation type="submission" date="2016-11" db="EMBL/GenBank/DDBJ databases">
        <title>A multilocus sequence analysis scheme for characterization of bacteria in the genus Thioclava.</title>
        <authorList>
            <person name="Liu Y."/>
            <person name="Shao Z."/>
        </authorList>
    </citation>
    <scope>NUCLEOTIDE SEQUENCE [LARGE SCALE GENOMIC DNA]</scope>
    <source>
        <strain evidence="3 4">11.10-0-13</strain>
    </source>
</reference>
<dbReference type="RefSeq" id="WP_078574389.1">
    <property type="nucleotide sequence ID" value="NZ_MPZS01000002.1"/>
</dbReference>
<sequence length="91" mass="10639">MSMEIYQFVAPVIALAFCGVLMLQAKYVSWQFDRDHGDERAVRNNFVQWLLHPTKRDLLDENVRLRSDLAKAKDECERLRAIVRTRNSSAD</sequence>
<comment type="caution">
    <text evidence="3">The sequence shown here is derived from an EMBL/GenBank/DDBJ whole genome shotgun (WGS) entry which is preliminary data.</text>
</comment>
<organism evidence="3 4">
    <name type="scientific">Thioclava marina</name>
    <dbReference type="NCBI Taxonomy" id="1915077"/>
    <lineage>
        <taxon>Bacteria</taxon>
        <taxon>Pseudomonadati</taxon>
        <taxon>Pseudomonadota</taxon>
        <taxon>Alphaproteobacteria</taxon>
        <taxon>Rhodobacterales</taxon>
        <taxon>Paracoccaceae</taxon>
        <taxon>Thioclava</taxon>
    </lineage>
</organism>
<evidence type="ECO:0000313" key="3">
    <source>
        <dbReference type="EMBL" id="OOY11643.1"/>
    </source>
</evidence>
<evidence type="ECO:0000313" key="4">
    <source>
        <dbReference type="Proteomes" id="UP000242224"/>
    </source>
</evidence>
<keyword evidence="4" id="KW-1185">Reference proteome</keyword>
<keyword evidence="2" id="KW-1133">Transmembrane helix</keyword>
<feature type="coiled-coil region" evidence="1">
    <location>
        <begin position="55"/>
        <end position="82"/>
    </location>
</feature>
<keyword evidence="2" id="KW-0472">Membrane</keyword>
<gene>
    <name evidence="3" type="ORF">BMG00_11080</name>
</gene>
<accession>A0ABX3MNH5</accession>
<evidence type="ECO:0000256" key="1">
    <source>
        <dbReference type="SAM" id="Coils"/>
    </source>
</evidence>
<keyword evidence="2" id="KW-0812">Transmembrane</keyword>
<proteinExistence type="predicted"/>